<feature type="region of interest" description="Disordered" evidence="4">
    <location>
        <begin position="778"/>
        <end position="807"/>
    </location>
</feature>
<feature type="compositionally biased region" description="Polar residues" evidence="4">
    <location>
        <begin position="1220"/>
        <end position="1235"/>
    </location>
</feature>
<dbReference type="CDD" id="cd00183">
    <property type="entry name" value="TFIIS_I"/>
    <property type="match status" value="1"/>
</dbReference>
<feature type="compositionally biased region" description="Low complexity" evidence="4">
    <location>
        <begin position="1303"/>
        <end position="1319"/>
    </location>
</feature>
<keyword evidence="8" id="KW-1185">Reference proteome</keyword>
<feature type="compositionally biased region" description="Polar residues" evidence="4">
    <location>
        <begin position="407"/>
        <end position="417"/>
    </location>
</feature>
<dbReference type="SUPFAM" id="SSF47676">
    <property type="entry name" value="Conserved domain common to transcription factors TFIIS, elongin A, CRSP70"/>
    <property type="match status" value="1"/>
</dbReference>
<evidence type="ECO:0000256" key="2">
    <source>
        <dbReference type="ARBA" id="ARBA00023242"/>
    </source>
</evidence>
<dbReference type="InterPro" id="IPR017923">
    <property type="entry name" value="TFIIS_N"/>
</dbReference>
<evidence type="ECO:0000259" key="6">
    <source>
        <dbReference type="PROSITE" id="PS51319"/>
    </source>
</evidence>
<feature type="compositionally biased region" description="Low complexity" evidence="4">
    <location>
        <begin position="545"/>
        <end position="555"/>
    </location>
</feature>
<dbReference type="Gene3D" id="2.30.30.490">
    <property type="match status" value="1"/>
</dbReference>
<feature type="region of interest" description="Disordered" evidence="4">
    <location>
        <begin position="1303"/>
        <end position="1344"/>
    </location>
</feature>
<feature type="region of interest" description="Disordered" evidence="4">
    <location>
        <begin position="908"/>
        <end position="977"/>
    </location>
</feature>
<feature type="compositionally biased region" description="Polar residues" evidence="4">
    <location>
        <begin position="585"/>
        <end position="602"/>
    </location>
</feature>
<dbReference type="InterPro" id="IPR043151">
    <property type="entry name" value="BAH_sf"/>
</dbReference>
<dbReference type="EMBL" id="JAYKXN010000007">
    <property type="protein sequence ID" value="KAK7271699.1"/>
    <property type="molecule type" value="Genomic_DNA"/>
</dbReference>
<dbReference type="InterPro" id="IPR003617">
    <property type="entry name" value="TFIIS/CRSP70_N_sub"/>
</dbReference>
<name>A0AAN9FA70_CLITE</name>
<organism evidence="7 8">
    <name type="scientific">Clitoria ternatea</name>
    <name type="common">Butterfly pea</name>
    <dbReference type="NCBI Taxonomy" id="43366"/>
    <lineage>
        <taxon>Eukaryota</taxon>
        <taxon>Viridiplantae</taxon>
        <taxon>Streptophyta</taxon>
        <taxon>Embryophyta</taxon>
        <taxon>Tracheophyta</taxon>
        <taxon>Spermatophyta</taxon>
        <taxon>Magnoliopsida</taxon>
        <taxon>eudicotyledons</taxon>
        <taxon>Gunneridae</taxon>
        <taxon>Pentapetalae</taxon>
        <taxon>rosids</taxon>
        <taxon>fabids</taxon>
        <taxon>Fabales</taxon>
        <taxon>Fabaceae</taxon>
        <taxon>Papilionoideae</taxon>
        <taxon>50 kb inversion clade</taxon>
        <taxon>NPAAA clade</taxon>
        <taxon>indigoferoid/millettioid clade</taxon>
        <taxon>Phaseoleae</taxon>
        <taxon>Clitoria</taxon>
    </lineage>
</organism>
<feature type="region of interest" description="Disordered" evidence="4">
    <location>
        <begin position="1194"/>
        <end position="1235"/>
    </location>
</feature>
<feature type="compositionally biased region" description="Low complexity" evidence="4">
    <location>
        <begin position="469"/>
        <end position="480"/>
    </location>
</feature>
<comment type="caution">
    <text evidence="7">The sequence shown here is derived from an EMBL/GenBank/DDBJ whole genome shotgun (WGS) entry which is preliminary data.</text>
</comment>
<feature type="compositionally biased region" description="Polar residues" evidence="4">
    <location>
        <begin position="450"/>
        <end position="462"/>
    </location>
</feature>
<dbReference type="PROSITE" id="PS51319">
    <property type="entry name" value="TFIIS_N"/>
    <property type="match status" value="1"/>
</dbReference>
<feature type="compositionally biased region" description="Polar residues" evidence="4">
    <location>
        <begin position="481"/>
        <end position="495"/>
    </location>
</feature>
<keyword evidence="2 3" id="KW-0539">Nucleus</keyword>
<feature type="region of interest" description="Disordered" evidence="4">
    <location>
        <begin position="404"/>
        <end position="663"/>
    </location>
</feature>
<dbReference type="Gene3D" id="1.20.930.10">
    <property type="entry name" value="Conserved domain common to transcription factors TFIIS, elongin A, CRSP70"/>
    <property type="match status" value="1"/>
</dbReference>
<accession>A0AAN9FA70</accession>
<gene>
    <name evidence="7" type="ORF">RJT34_27811</name>
</gene>
<dbReference type="GO" id="GO:0003682">
    <property type="term" value="F:chromatin binding"/>
    <property type="evidence" value="ECO:0007669"/>
    <property type="project" value="InterPro"/>
</dbReference>
<dbReference type="PROSITE" id="PS51038">
    <property type="entry name" value="BAH"/>
    <property type="match status" value="1"/>
</dbReference>
<feature type="compositionally biased region" description="Basic and acidic residues" evidence="4">
    <location>
        <begin position="531"/>
        <end position="544"/>
    </location>
</feature>
<evidence type="ECO:0000313" key="7">
    <source>
        <dbReference type="EMBL" id="KAK7271699.1"/>
    </source>
</evidence>
<feature type="region of interest" description="Disordered" evidence="4">
    <location>
        <begin position="840"/>
        <end position="872"/>
    </location>
</feature>
<dbReference type="InterPro" id="IPR001025">
    <property type="entry name" value="BAH_dom"/>
</dbReference>
<evidence type="ECO:0000256" key="4">
    <source>
        <dbReference type="SAM" id="MobiDB-lite"/>
    </source>
</evidence>
<feature type="compositionally biased region" description="Polar residues" evidence="4">
    <location>
        <begin position="191"/>
        <end position="212"/>
    </location>
</feature>
<comment type="subcellular location">
    <subcellularLocation>
        <location evidence="1 3">Nucleus</location>
    </subcellularLocation>
</comment>
<evidence type="ECO:0000256" key="3">
    <source>
        <dbReference type="PROSITE-ProRule" id="PRU00649"/>
    </source>
</evidence>
<feature type="compositionally biased region" description="Basic and acidic residues" evidence="4">
    <location>
        <begin position="1566"/>
        <end position="1581"/>
    </location>
</feature>
<dbReference type="SMART" id="SM00509">
    <property type="entry name" value="TFS2N"/>
    <property type="match status" value="1"/>
</dbReference>
<evidence type="ECO:0000256" key="1">
    <source>
        <dbReference type="ARBA" id="ARBA00004123"/>
    </source>
</evidence>
<sequence length="1588" mass="169719">MHGFGGEEWKQNRHMWPVPSNATTVATDSEFICKDGRKIRVGDCALFKPPLDSPPFIGIIRKLTFDKDESPSLEVNWLYRPADLKLPKGIVVEAAPNEVFYSFHKDQTPAASILHPCRVAFLRKGVELPSGISAFVCRRVYDIVKNCLWWLTDKNHLNERQEEVNQLLDKTKLEMHGAVQSGGRSPKPLNGPTSTQSLKSGSENVQNSSSFGAQGKGKKRERGDQGSDSSKKERLFKVEDGDPGQYRPESMLKSEIAKITDKGGLVDFEGVERLVQLMQPDSTDKKIDLAGRIMLVDVIALTDRYDCLGWFVQLRGLPVLDEWLQEVHKGKIGDGNMSKESDKSVEEFLLALLRALDKLPVNLHALQTCNVGKSVNHLRTHKNSEIQRKARSLVDTWKRRVEAEMNMNDTKSGSNRAVSWPAKPAASETPHVGSRKTVGSSENIAKGSPIQPSITKNSQAKLNSGEALSKSSPSPGPAKSMTTSVGSNLKDQNSKVLAGAATSDIPLTPIKEERSSSSSQSQNNSISCSSEHAKSIGSCREDAKSSTAVSTSASKIHGGSSRTRKSSNGLHGTAVVVAQKEHSSAKNPTRNSPSEKVSPTQVSHEKSADQPLTDQGNNQRLILRLPNTGRSPSRGASGGSFEEPAITCSKTSPPADKNENQDRRVKAKTDCLQTHVSNMMNNAGDANEALAGVDEDKGSPILDERCRANDDGDKVAESSKPTCSSSGFISRSGQTYDASLSPMNALVESCVKISEASASVSLGDDGMNLLATVAAGEMSRSENVSPLASPDRKSPAADESSSGNDIKLKHSCEAAVRTLAQSDGGATGEQPLNAVESLQIKNDSRHPAATTLSRDFSGDGESISSSCMEKNGEGRSQIYISTTDMLQNAEGPCLRPEAKEDTSETLLTAKKENNADPGGSDSKLRSRTSSFDDDQKVDHMDEEITENDKVSKSVANVENENEVGEKPPELSSGVDSENQIIAEKVSGTGMLVQKAPPVADNCESTDLKKESPASGNALMVSRDENADDKKSIVIEPDEKRKELDSSVSGDVNECGEDNLGKKEAIGPCSGSSVHPDLPAIPGKENEVPKTCERKLDGNQSDVAGEWHVCSVNPSMNTAGSDTAVKLDFDLNEGYPVDDGSQGEIARQDEPVTSSAVHVPCPLPFTPSMSGGFRASITVASAAKGPVVLPENPLRTKGELGWKGSAATSAFRPAEPRKNAETSSNTNDIPSVDVTSVRQGRPLLDFDLNMPDERSYEDVASRGSLESGPHDRSTVGFDLDLNRVDDTPEIGTFSVSKLDIPSLPSKPSLSSGLSNGGSVSRDFDLNNGPGLDEVGSEVPAARSQQMKSTVAFPTSVHGTRTNNAEFGNYSAWFPPGNSYSAITVSPLLSGRGEQSYVAGTGAQRIVGPTGSTPFGPEIYRGPVLSSSPAVAYPPTTPFPYPGFPFETNFPLSSNSFSGCSTAFMDSSAVGGLCFPTMPSQPVGPGGVVSSTYPRPYVMSLPGGTSNVIPDSRKWGSPSLDLNSGPGGTDTERRDDRLPSGLRQMSVPNSQASMEDHLKMSQMAGALKRKEPDGGWDGTDRFSYKQPSWP</sequence>
<dbReference type="Pfam" id="PF08711">
    <property type="entry name" value="Med26"/>
    <property type="match status" value="1"/>
</dbReference>
<protein>
    <submittedName>
        <fullName evidence="7">Uncharacterized protein</fullName>
    </submittedName>
</protein>
<evidence type="ECO:0000313" key="8">
    <source>
        <dbReference type="Proteomes" id="UP001359559"/>
    </source>
</evidence>
<evidence type="ECO:0000259" key="5">
    <source>
        <dbReference type="PROSITE" id="PS51038"/>
    </source>
</evidence>
<feature type="domain" description="TFIIS N-terminal" evidence="6">
    <location>
        <begin position="318"/>
        <end position="404"/>
    </location>
</feature>
<dbReference type="PANTHER" id="PTHR46548:SF2">
    <property type="entry name" value="BAH DOMAIN-CONTAINING PROTEIN"/>
    <property type="match status" value="1"/>
</dbReference>
<feature type="compositionally biased region" description="Basic and acidic residues" evidence="4">
    <location>
        <begin position="1021"/>
        <end position="1044"/>
    </location>
</feature>
<feature type="region of interest" description="Disordered" evidence="4">
    <location>
        <begin position="1505"/>
        <end position="1588"/>
    </location>
</feature>
<feature type="region of interest" description="Disordered" evidence="4">
    <location>
        <begin position="175"/>
        <end position="248"/>
    </location>
</feature>
<dbReference type="Pfam" id="PF01426">
    <property type="entry name" value="BAH"/>
    <property type="match status" value="1"/>
</dbReference>
<dbReference type="PANTHER" id="PTHR46548">
    <property type="entry name" value="BAH AND TFIIS DOMAIN-CONTAINING PROTEIN-RELATED"/>
    <property type="match status" value="1"/>
</dbReference>
<dbReference type="InterPro" id="IPR035441">
    <property type="entry name" value="TFIIS/LEDGF_dom_sf"/>
</dbReference>
<feature type="domain" description="BAH" evidence="5">
    <location>
        <begin position="37"/>
        <end position="152"/>
    </location>
</feature>
<dbReference type="GO" id="GO:0005634">
    <property type="term" value="C:nucleus"/>
    <property type="evidence" value="ECO:0007669"/>
    <property type="project" value="UniProtKB-SubCell"/>
</dbReference>
<feature type="compositionally biased region" description="Low complexity" evidence="4">
    <location>
        <begin position="516"/>
        <end position="530"/>
    </location>
</feature>
<reference evidence="7 8" key="1">
    <citation type="submission" date="2024-01" db="EMBL/GenBank/DDBJ databases">
        <title>The genomes of 5 underutilized Papilionoideae crops provide insights into root nodulation and disease resistance.</title>
        <authorList>
            <person name="Yuan L."/>
        </authorList>
    </citation>
    <scope>NUCLEOTIDE SEQUENCE [LARGE SCALE GENOMIC DNA]</scope>
    <source>
        <strain evidence="7">LY-2023</strain>
        <tissue evidence="7">Leaf</tissue>
    </source>
</reference>
<proteinExistence type="predicted"/>
<feature type="compositionally biased region" description="Basic and acidic residues" evidence="4">
    <location>
        <begin position="221"/>
        <end position="240"/>
    </location>
</feature>
<feature type="region of interest" description="Disordered" evidence="4">
    <location>
        <begin position="999"/>
        <end position="1086"/>
    </location>
</feature>
<feature type="region of interest" description="Disordered" evidence="4">
    <location>
        <begin position="1256"/>
        <end position="1281"/>
    </location>
</feature>
<dbReference type="SMART" id="SM00439">
    <property type="entry name" value="BAH"/>
    <property type="match status" value="1"/>
</dbReference>
<feature type="compositionally biased region" description="Polar residues" evidence="4">
    <location>
        <begin position="610"/>
        <end position="620"/>
    </location>
</feature>
<dbReference type="Proteomes" id="UP001359559">
    <property type="component" value="Unassembled WGS sequence"/>
</dbReference>